<accession>A0ACC3MGE0</accession>
<reference evidence="1" key="1">
    <citation type="submission" date="2023-07" db="EMBL/GenBank/DDBJ databases">
        <title>Black Yeasts Isolated from many extreme environments.</title>
        <authorList>
            <person name="Coleine C."/>
            <person name="Stajich J.E."/>
            <person name="Selbmann L."/>
        </authorList>
    </citation>
    <scope>NUCLEOTIDE SEQUENCE</scope>
    <source>
        <strain evidence="1">CCFEE 5714</strain>
    </source>
</reference>
<comment type="caution">
    <text evidence="1">The sequence shown here is derived from an EMBL/GenBank/DDBJ whole genome shotgun (WGS) entry which is preliminary data.</text>
</comment>
<evidence type="ECO:0000313" key="1">
    <source>
        <dbReference type="EMBL" id="KAK3686967.1"/>
    </source>
</evidence>
<name>A0ACC3MGE0_9PEZI</name>
<evidence type="ECO:0000313" key="2">
    <source>
        <dbReference type="Proteomes" id="UP001281147"/>
    </source>
</evidence>
<keyword evidence="2" id="KW-1185">Reference proteome</keyword>
<proteinExistence type="predicted"/>
<dbReference type="Proteomes" id="UP001281147">
    <property type="component" value="Unassembled WGS sequence"/>
</dbReference>
<protein>
    <submittedName>
        <fullName evidence="1">Uncharacterized protein</fullName>
    </submittedName>
</protein>
<sequence length="491" mass="51858">MGLMDKITGHNQDQSKLEKQNHDSSSTGYAPPTGTAVDSSREGYGSQNTTSGTGYGTGNDQYGAYTDKHGDSTASRMPGGFDDDHTGGTSSGTASGAHQPMNPYSSKGQQAAADASSRNYSRPSGEDPNSRSTHEGIREQTADHRYPYGSDSPGTTTGNHSSRDQPTSSAPQHIQQSGQHNYGREGPTSGGQYDTQSSSQHNYGRDAAMAGGAGAGGVGAYELGKQHHSQPDQKHSGAYTQTGSSHAPELPYRSAGGAQHGSDDRYGTSDRHMGGGTGPSAGHLGASSMGRSSRDKSPGSIQARKQGEAYERGYEAGYRDAMEHYQESGNSGHGHTGYGNTGYDTHSSNNKPSMMDKLNPKKDTDRNAGYGNTGSGYDNNRAAYGNTGSGYDNTRSSYDNTHSGYDNNSSNTKPSMMDKLNPKKDTDRDAGYDNTRSGYDNTGSGYDNTGSGYDNTRSGYDNTSSNTKPSMMDKLNPKKDANNDGKPGFMK</sequence>
<gene>
    <name evidence="1" type="ORF">LTR37_019269</name>
</gene>
<dbReference type="EMBL" id="JAUTXU010000293">
    <property type="protein sequence ID" value="KAK3686967.1"/>
    <property type="molecule type" value="Genomic_DNA"/>
</dbReference>
<organism evidence="1 2">
    <name type="scientific">Vermiconidia calcicola</name>
    <dbReference type="NCBI Taxonomy" id="1690605"/>
    <lineage>
        <taxon>Eukaryota</taxon>
        <taxon>Fungi</taxon>
        <taxon>Dikarya</taxon>
        <taxon>Ascomycota</taxon>
        <taxon>Pezizomycotina</taxon>
        <taxon>Dothideomycetes</taxon>
        <taxon>Dothideomycetidae</taxon>
        <taxon>Mycosphaerellales</taxon>
        <taxon>Extremaceae</taxon>
        <taxon>Vermiconidia</taxon>
    </lineage>
</organism>